<proteinExistence type="predicted"/>
<evidence type="ECO:0000256" key="1">
    <source>
        <dbReference type="SAM" id="MobiDB-lite"/>
    </source>
</evidence>
<reference evidence="2 3" key="1">
    <citation type="journal article" date="2014" name="BMC Genomics">
        <title>Genome sequencing of four Aureobasidium pullulans varieties: biotechnological potential, stress tolerance, and description of new species.</title>
        <authorList>
            <person name="Gostin Ar C."/>
            <person name="Ohm R.A."/>
            <person name="Kogej T."/>
            <person name="Sonjak S."/>
            <person name="Turk M."/>
            <person name="Zajc J."/>
            <person name="Zalar P."/>
            <person name="Grube M."/>
            <person name="Sun H."/>
            <person name="Han J."/>
            <person name="Sharma A."/>
            <person name="Chiniquy J."/>
            <person name="Ngan C.Y."/>
            <person name="Lipzen A."/>
            <person name="Barry K."/>
            <person name="Grigoriev I.V."/>
            <person name="Gunde-Cimerman N."/>
        </authorList>
    </citation>
    <scope>NUCLEOTIDE SEQUENCE [LARGE SCALE GENOMIC DNA]</scope>
    <source>
        <strain evidence="2 3">CBS 147.97</strain>
    </source>
</reference>
<dbReference type="HOGENOM" id="CLU_1731068_0_0_1"/>
<organism evidence="2 3">
    <name type="scientific">Aureobasidium namibiae CBS 147.97</name>
    <dbReference type="NCBI Taxonomy" id="1043004"/>
    <lineage>
        <taxon>Eukaryota</taxon>
        <taxon>Fungi</taxon>
        <taxon>Dikarya</taxon>
        <taxon>Ascomycota</taxon>
        <taxon>Pezizomycotina</taxon>
        <taxon>Dothideomycetes</taxon>
        <taxon>Dothideomycetidae</taxon>
        <taxon>Dothideales</taxon>
        <taxon>Saccotheciaceae</taxon>
        <taxon>Aureobasidium</taxon>
    </lineage>
</organism>
<dbReference type="GeneID" id="25413298"/>
<sequence>MPSKKRKPPTQTQSTAHPETPYKRCNFTRTSGEQTSDHASFITLFCLSPVEVAENMFPEELLQKQIRVVVARHKKLRIMAMLQRLVVVSRGFRENLKAVSQELEKRIAKIGETIAQYESYVQTHSFLVKEMVREQRQREGGNVAEIGPALS</sequence>
<dbReference type="AlphaFoldDB" id="A0A074WR92"/>
<evidence type="ECO:0000313" key="2">
    <source>
        <dbReference type="EMBL" id="KEQ75643.1"/>
    </source>
</evidence>
<accession>A0A074WR92</accession>
<feature type="region of interest" description="Disordered" evidence="1">
    <location>
        <begin position="1"/>
        <end position="31"/>
    </location>
</feature>
<evidence type="ECO:0000313" key="3">
    <source>
        <dbReference type="Proteomes" id="UP000027730"/>
    </source>
</evidence>
<dbReference type="EMBL" id="KL584705">
    <property type="protein sequence ID" value="KEQ75643.1"/>
    <property type="molecule type" value="Genomic_DNA"/>
</dbReference>
<name>A0A074WR92_9PEZI</name>
<keyword evidence="3" id="KW-1185">Reference proteome</keyword>
<dbReference type="Proteomes" id="UP000027730">
    <property type="component" value="Unassembled WGS sequence"/>
</dbReference>
<dbReference type="RefSeq" id="XP_013429711.1">
    <property type="nucleotide sequence ID" value="XM_013574257.1"/>
</dbReference>
<protein>
    <submittedName>
        <fullName evidence="2">Uncharacterized protein</fullName>
    </submittedName>
</protein>
<gene>
    <name evidence="2" type="ORF">M436DRAFT_62032</name>
</gene>